<evidence type="ECO:0000313" key="1">
    <source>
        <dbReference type="EMBL" id="ROR34499.1"/>
    </source>
</evidence>
<organism evidence="1 2">
    <name type="scientific">Inmirania thermothiophila</name>
    <dbReference type="NCBI Taxonomy" id="1750597"/>
    <lineage>
        <taxon>Bacteria</taxon>
        <taxon>Pseudomonadati</taxon>
        <taxon>Pseudomonadota</taxon>
        <taxon>Gammaproteobacteria</taxon>
        <taxon>Chromatiales</taxon>
        <taxon>Ectothiorhodospiraceae</taxon>
        <taxon>Inmirania</taxon>
    </lineage>
</organism>
<dbReference type="Gene3D" id="3.40.1410.10">
    <property type="entry name" value="Chorismate lyase-like"/>
    <property type="match status" value="1"/>
</dbReference>
<dbReference type="Pfam" id="PF04345">
    <property type="entry name" value="Chor_lyase"/>
    <property type="match status" value="1"/>
</dbReference>
<keyword evidence="2" id="KW-1185">Reference proteome</keyword>
<protein>
    <submittedName>
        <fullName evidence="1">Chorismate lyase</fullName>
    </submittedName>
</protein>
<comment type="caution">
    <text evidence="1">The sequence shown here is derived from an EMBL/GenBank/DDBJ whole genome shotgun (WGS) entry which is preliminary data.</text>
</comment>
<dbReference type="GO" id="GO:0005737">
    <property type="term" value="C:cytoplasm"/>
    <property type="evidence" value="ECO:0007669"/>
    <property type="project" value="InterPro"/>
</dbReference>
<evidence type="ECO:0000313" key="2">
    <source>
        <dbReference type="Proteomes" id="UP000276634"/>
    </source>
</evidence>
<gene>
    <name evidence="1" type="ORF">EDC57_0397</name>
</gene>
<keyword evidence="1" id="KW-0456">Lyase</keyword>
<dbReference type="EMBL" id="RJVI01000001">
    <property type="protein sequence ID" value="ROR34499.1"/>
    <property type="molecule type" value="Genomic_DNA"/>
</dbReference>
<dbReference type="AlphaFoldDB" id="A0A3N1Y6P3"/>
<accession>A0A3N1Y6P3</accession>
<dbReference type="InterPro" id="IPR007440">
    <property type="entry name" value="Chorismate--pyruvate_lyase"/>
</dbReference>
<proteinExistence type="predicted"/>
<dbReference type="Proteomes" id="UP000276634">
    <property type="component" value="Unassembled WGS sequence"/>
</dbReference>
<reference evidence="1 2" key="1">
    <citation type="submission" date="2018-11" db="EMBL/GenBank/DDBJ databases">
        <title>Genomic Encyclopedia of Type Strains, Phase IV (KMG-IV): sequencing the most valuable type-strain genomes for metagenomic binning, comparative biology and taxonomic classification.</title>
        <authorList>
            <person name="Goeker M."/>
        </authorList>
    </citation>
    <scope>NUCLEOTIDE SEQUENCE [LARGE SCALE GENOMIC DNA]</scope>
    <source>
        <strain evidence="1 2">DSM 100275</strain>
    </source>
</reference>
<name>A0A3N1Y6P3_9GAMM</name>
<dbReference type="SUPFAM" id="SSF64288">
    <property type="entry name" value="Chorismate lyase-like"/>
    <property type="match status" value="1"/>
</dbReference>
<dbReference type="GO" id="GO:0006744">
    <property type="term" value="P:ubiquinone biosynthetic process"/>
    <property type="evidence" value="ECO:0007669"/>
    <property type="project" value="InterPro"/>
</dbReference>
<dbReference type="GO" id="GO:0008813">
    <property type="term" value="F:chorismate lyase activity"/>
    <property type="evidence" value="ECO:0007669"/>
    <property type="project" value="InterPro"/>
</dbReference>
<dbReference type="InterPro" id="IPR028978">
    <property type="entry name" value="Chorismate_lyase_/UTRA_dom_sf"/>
</dbReference>
<sequence length="165" mass="18120">MMPAAMGSGSRGFAAGLRRARLAPRPLRRWLCWQGPLLPALGRAAGGARVRLLRAGFLPLAPAEARVLGRRFGYVREVVLEGPRGVLCRARSAADPGLVRRGGGRALARLGTRPLTGWLHRPRGPRLVRRTVAPVAGGWARRSLYRVHGARLLLEERFTREEEGR</sequence>